<dbReference type="OrthoDB" id="675023at2759"/>
<evidence type="ECO:0000256" key="11">
    <source>
        <dbReference type="ARBA" id="ARBA00023316"/>
    </source>
</evidence>
<sequence length="336" mass="37524">MASIRRPHSPARAQHLLRHNHPFATASPPSSPLRHASSAASAAAPSSSPRKPGYPHPFLFFSRRPLPRFAAFFLLGSFIGLLHLLSHLPLHHTLPSHSSSSPHPTHLHHHPQDQPMTQQQQQYLAALALRRTAVMHRYVGCCDALNASASPAVDFRPHQLNAGLEVVENHRLDGVVYFADEEGVYSLPLFDRLRQIRRFGTWPVPTISEGGHDVVLEGPVCKQNQVVGWHTSGGANKLQRFHVAMSGFAFNSTMLWDPRLRSHRAWNSIRHPEMVEQGFQGTTFVEQLVEDESQMEGIPADCSQIMNWHVPFGSESPVYPKGWRSAANLDVIIPLK</sequence>
<keyword evidence="10" id="KW-0325">Glycoprotein</keyword>
<feature type="transmembrane region" description="Helical" evidence="13">
    <location>
        <begin position="69"/>
        <end position="90"/>
    </location>
</feature>
<feature type="region of interest" description="Disordered" evidence="14">
    <location>
        <begin position="22"/>
        <end position="51"/>
    </location>
</feature>
<dbReference type="Gramene" id="TraesCS2A02G040300.2">
    <property type="protein sequence ID" value="TraesCS2A02G040300.2"/>
    <property type="gene ID" value="TraesCS2A02G040300"/>
</dbReference>
<organism evidence="15">
    <name type="scientific">Triticum aestivum</name>
    <name type="common">Wheat</name>
    <dbReference type="NCBI Taxonomy" id="4565"/>
    <lineage>
        <taxon>Eukaryota</taxon>
        <taxon>Viridiplantae</taxon>
        <taxon>Streptophyta</taxon>
        <taxon>Embryophyta</taxon>
        <taxon>Tracheophyta</taxon>
        <taxon>Spermatophyta</taxon>
        <taxon>Magnoliopsida</taxon>
        <taxon>Liliopsida</taxon>
        <taxon>Poales</taxon>
        <taxon>Poaceae</taxon>
        <taxon>BOP clade</taxon>
        <taxon>Pooideae</taxon>
        <taxon>Triticodae</taxon>
        <taxon>Triticeae</taxon>
        <taxon>Triticinae</taxon>
        <taxon>Triticum</taxon>
    </lineage>
</organism>
<keyword evidence="16" id="KW-1185">Reference proteome</keyword>
<dbReference type="SMR" id="A0A3B6AQ88"/>
<accession>A0A3B6AQ88</accession>
<feature type="site" description="Interaction with galactose moiety of substrate glycoprotein" evidence="12">
    <location>
        <position position="217"/>
    </location>
</feature>
<evidence type="ECO:0000256" key="6">
    <source>
        <dbReference type="ARBA" id="ARBA00022968"/>
    </source>
</evidence>
<keyword evidence="7 13" id="KW-1133">Transmembrane helix</keyword>
<dbReference type="GO" id="GO:0000139">
    <property type="term" value="C:Golgi membrane"/>
    <property type="evidence" value="ECO:0007669"/>
    <property type="project" value="UniProtKB-SubCell"/>
</dbReference>
<comment type="function">
    <text evidence="13">Involved in the synthesis of glucuronoxylan hemicellulose in secondary cell walls.</text>
</comment>
<dbReference type="Pfam" id="PF03360">
    <property type="entry name" value="Glyco_transf_43"/>
    <property type="match status" value="1"/>
</dbReference>
<dbReference type="Gene3D" id="3.90.550.10">
    <property type="entry name" value="Spore Coat Polysaccharide Biosynthesis Protein SpsA, Chain A"/>
    <property type="match status" value="1"/>
</dbReference>
<evidence type="ECO:0000256" key="14">
    <source>
        <dbReference type="SAM" id="MobiDB-lite"/>
    </source>
</evidence>
<reference evidence="15" key="1">
    <citation type="submission" date="2018-08" db="EMBL/GenBank/DDBJ databases">
        <authorList>
            <person name="Rossello M."/>
        </authorList>
    </citation>
    <scope>NUCLEOTIDE SEQUENCE [LARGE SCALE GENOMIC DNA]</scope>
    <source>
        <strain evidence="15">cv. Chinese Spring</strain>
    </source>
</reference>
<comment type="similarity">
    <text evidence="2 13">Belongs to the glycosyltransferase 43 family.</text>
</comment>
<keyword evidence="11 13" id="KW-0961">Cell wall biogenesis/degradation</keyword>
<evidence type="ECO:0000256" key="9">
    <source>
        <dbReference type="ARBA" id="ARBA00023136"/>
    </source>
</evidence>
<dbReference type="PaxDb" id="4565-Traes_2AS_3D0A18D67.2"/>
<evidence type="ECO:0000256" key="1">
    <source>
        <dbReference type="ARBA" id="ARBA00004323"/>
    </source>
</evidence>
<evidence type="ECO:0000313" key="15">
    <source>
        <dbReference type="EnsemblPlants" id="TraesCS2A02G040300.2"/>
    </source>
</evidence>
<evidence type="ECO:0000256" key="8">
    <source>
        <dbReference type="ARBA" id="ARBA00023034"/>
    </source>
</evidence>
<evidence type="ECO:0000256" key="3">
    <source>
        <dbReference type="ARBA" id="ARBA00022676"/>
    </source>
</evidence>
<keyword evidence="5 13" id="KW-0812">Transmembrane</keyword>
<dbReference type="PANTHER" id="PTHR10896:SF33">
    <property type="entry name" value="GLUCURONOSYLTRANSFERASE OS04G0103100-RELATED"/>
    <property type="match status" value="1"/>
</dbReference>
<feature type="compositionally biased region" description="Low complexity" evidence="14">
    <location>
        <begin position="95"/>
        <end position="104"/>
    </location>
</feature>
<dbReference type="AlphaFoldDB" id="A0A3B6AQ88"/>
<feature type="compositionally biased region" description="Low complexity" evidence="14">
    <location>
        <begin position="26"/>
        <end position="49"/>
    </location>
</feature>
<protein>
    <recommendedName>
        <fullName evidence="13">Glycosyltransferases</fullName>
        <ecNumber evidence="13">2.4.-.-</ecNumber>
    </recommendedName>
</protein>
<evidence type="ECO:0000256" key="10">
    <source>
        <dbReference type="ARBA" id="ARBA00023180"/>
    </source>
</evidence>
<evidence type="ECO:0000256" key="2">
    <source>
        <dbReference type="ARBA" id="ARBA00007706"/>
    </source>
</evidence>
<dbReference type="EC" id="2.4.-.-" evidence="13"/>
<name>A0A3B6AQ88_WHEAT</name>
<evidence type="ECO:0000256" key="4">
    <source>
        <dbReference type="ARBA" id="ARBA00022679"/>
    </source>
</evidence>
<dbReference type="PANTHER" id="PTHR10896">
    <property type="entry name" value="GALACTOSYLGALACTOSYLXYLOSYLPROTEIN 3-BETA-GLUCURONOSYLTRANSFERASE BETA-1,3-GLUCURONYLTRANSFERASE"/>
    <property type="match status" value="1"/>
</dbReference>
<dbReference type="InterPro" id="IPR029044">
    <property type="entry name" value="Nucleotide-diphossugar_trans"/>
</dbReference>
<dbReference type="GO" id="GO:0015018">
    <property type="term" value="F:galactosylgalactosylxylosylprotein 3-beta-glucuronosyltransferase activity"/>
    <property type="evidence" value="ECO:0007669"/>
    <property type="project" value="InterPro"/>
</dbReference>
<feature type="region of interest" description="Disordered" evidence="14">
    <location>
        <begin position="95"/>
        <end position="119"/>
    </location>
</feature>
<evidence type="ECO:0000256" key="7">
    <source>
        <dbReference type="ARBA" id="ARBA00022989"/>
    </source>
</evidence>
<evidence type="ECO:0000313" key="16">
    <source>
        <dbReference type="Proteomes" id="UP000019116"/>
    </source>
</evidence>
<dbReference type="InterPro" id="IPR005027">
    <property type="entry name" value="Glyco_trans_43"/>
</dbReference>
<dbReference type="Gramene" id="TraesCS2A03G0077000.1">
    <property type="protein sequence ID" value="TraesCS2A03G0077000.1.CDS"/>
    <property type="gene ID" value="TraesCS2A03G0077000"/>
</dbReference>
<dbReference type="GO" id="GO:0071555">
    <property type="term" value="P:cell wall organization"/>
    <property type="evidence" value="ECO:0007669"/>
    <property type="project" value="UniProtKB-KW"/>
</dbReference>
<keyword evidence="4 13" id="KW-0808">Transferase</keyword>
<evidence type="ECO:0000256" key="12">
    <source>
        <dbReference type="PIRSR" id="PIRSR605027-4"/>
    </source>
</evidence>
<keyword evidence="3" id="KW-0328">Glycosyltransferase</keyword>
<dbReference type="SUPFAM" id="SSF53448">
    <property type="entry name" value="Nucleotide-diphospho-sugar transferases"/>
    <property type="match status" value="1"/>
</dbReference>
<keyword evidence="6 13" id="KW-0735">Signal-anchor</keyword>
<keyword evidence="8 13" id="KW-0333">Golgi apparatus</keyword>
<comment type="subcellular location">
    <subcellularLocation>
        <location evidence="1 13">Golgi apparatus membrane</location>
        <topology evidence="1 13">Single-pass type II membrane protein</topology>
    </subcellularLocation>
</comment>
<dbReference type="EnsemblPlants" id="TraesCS2A02G040300.2">
    <property type="protein sequence ID" value="TraesCS2A02G040300.2"/>
    <property type="gene ID" value="TraesCS2A02G040300"/>
</dbReference>
<evidence type="ECO:0000256" key="5">
    <source>
        <dbReference type="ARBA" id="ARBA00022692"/>
    </source>
</evidence>
<reference evidence="15" key="2">
    <citation type="submission" date="2018-10" db="UniProtKB">
        <authorList>
            <consortium name="EnsemblPlants"/>
        </authorList>
    </citation>
    <scope>IDENTIFICATION</scope>
</reference>
<evidence type="ECO:0000256" key="13">
    <source>
        <dbReference type="RuleBase" id="RU363127"/>
    </source>
</evidence>
<dbReference type="Proteomes" id="UP000019116">
    <property type="component" value="Chromosome 2A"/>
</dbReference>
<proteinExistence type="inferred from homology"/>
<gene>
    <name evidence="15" type="primary">LOC123187086</name>
</gene>
<keyword evidence="9 13" id="KW-0472">Membrane</keyword>